<dbReference type="EMBL" id="GL379829">
    <property type="protein sequence ID" value="EGT50594.1"/>
    <property type="molecule type" value="Genomic_DNA"/>
</dbReference>
<proteinExistence type="predicted"/>
<keyword evidence="1" id="KW-0175">Coiled coil</keyword>
<feature type="region of interest" description="Disordered" evidence="2">
    <location>
        <begin position="86"/>
        <end position="120"/>
    </location>
</feature>
<keyword evidence="4" id="KW-1185">Reference proteome</keyword>
<dbReference type="HOGENOM" id="CLU_612855_0_0_1"/>
<dbReference type="AlphaFoldDB" id="G0N264"/>
<protein>
    <submittedName>
        <fullName evidence="3">Uncharacterized protein</fullName>
    </submittedName>
</protein>
<evidence type="ECO:0000256" key="2">
    <source>
        <dbReference type="SAM" id="MobiDB-lite"/>
    </source>
</evidence>
<feature type="compositionally biased region" description="Acidic residues" evidence="2">
    <location>
        <begin position="99"/>
        <end position="113"/>
    </location>
</feature>
<reference evidence="4" key="1">
    <citation type="submission" date="2011-07" db="EMBL/GenBank/DDBJ databases">
        <authorList>
            <consortium name="Caenorhabditis brenneri Sequencing and Analysis Consortium"/>
            <person name="Wilson R.K."/>
        </authorList>
    </citation>
    <scope>NUCLEOTIDE SEQUENCE [LARGE SCALE GENOMIC DNA]</scope>
    <source>
        <strain evidence="4">PB2801</strain>
    </source>
</reference>
<accession>G0N264</accession>
<feature type="coiled-coil region" evidence="1">
    <location>
        <begin position="243"/>
        <end position="270"/>
    </location>
</feature>
<evidence type="ECO:0000313" key="4">
    <source>
        <dbReference type="Proteomes" id="UP000008068"/>
    </source>
</evidence>
<gene>
    <name evidence="3" type="ORF">CAEBREN_09374</name>
</gene>
<name>G0N264_CAEBE</name>
<dbReference type="InParanoid" id="G0N264"/>
<feature type="region of interest" description="Disordered" evidence="2">
    <location>
        <begin position="132"/>
        <end position="157"/>
    </location>
</feature>
<evidence type="ECO:0000313" key="3">
    <source>
        <dbReference type="EMBL" id="EGT50594.1"/>
    </source>
</evidence>
<organism evidence="4">
    <name type="scientific">Caenorhabditis brenneri</name>
    <name type="common">Nematode worm</name>
    <dbReference type="NCBI Taxonomy" id="135651"/>
    <lineage>
        <taxon>Eukaryota</taxon>
        <taxon>Metazoa</taxon>
        <taxon>Ecdysozoa</taxon>
        <taxon>Nematoda</taxon>
        <taxon>Chromadorea</taxon>
        <taxon>Rhabditida</taxon>
        <taxon>Rhabditina</taxon>
        <taxon>Rhabditomorpha</taxon>
        <taxon>Rhabditoidea</taxon>
        <taxon>Rhabditidae</taxon>
        <taxon>Peloderinae</taxon>
        <taxon>Caenorhabditis</taxon>
    </lineage>
</organism>
<dbReference type="Proteomes" id="UP000008068">
    <property type="component" value="Unassembled WGS sequence"/>
</dbReference>
<sequence>MATTSNVAQQAPAGNKLLESAHIHPRIQAAAQEILHRIETTPSYPKSESDLDYKTLNLLIHSVKTGQENDLLGRTWWAVYNAEQARNSPPEFQDKAPEAEEDWSNETTSDNDGEQSQKDDSWMVVPPLGAESEAQAETSFADNRAQPDSRAKAQGKSQQDVIFALEQKLLVSEADTLRLLEELRASKGREEEMKRKLEEMGRVVLEKCSSQDTQLDELQLKFEKQSLFVSELMTEHHRTAEALTKSLEEKAELQGTVTALEAKVEEYKEMLEEVPSFFVDNWTVAEEQLKLKAVILDLERKLRVTDGELEVSKEREEEMKKDVEEKKRTLTDKCRILEIQLHHAHKILNRHTRIMLNLIAEAELTTEKSQKKEAELQGTLKAQNENFMKILYSLLKECKDCRWMNRSRRLREWDEEKFKVSEDKKIDMEFVEAQMKYLKDLMGFRFE</sequence>
<feature type="coiled-coil region" evidence="1">
    <location>
        <begin position="309"/>
        <end position="340"/>
    </location>
</feature>
<evidence type="ECO:0000256" key="1">
    <source>
        <dbReference type="SAM" id="Coils"/>
    </source>
</evidence>